<dbReference type="PANTHER" id="PTHR10545">
    <property type="entry name" value="DIAMINE N-ACETYLTRANSFERASE"/>
    <property type="match status" value="1"/>
</dbReference>
<name>A0A1K1NTS3_9FLAO</name>
<dbReference type="PROSITE" id="PS51186">
    <property type="entry name" value="GNAT"/>
    <property type="match status" value="1"/>
</dbReference>
<dbReference type="SUPFAM" id="SSF55729">
    <property type="entry name" value="Acyl-CoA N-acyltransferases (Nat)"/>
    <property type="match status" value="1"/>
</dbReference>
<dbReference type="PANTHER" id="PTHR10545:SF29">
    <property type="entry name" value="GH14572P-RELATED"/>
    <property type="match status" value="1"/>
</dbReference>
<evidence type="ECO:0000313" key="5">
    <source>
        <dbReference type="Proteomes" id="UP000182248"/>
    </source>
</evidence>
<evidence type="ECO:0000256" key="1">
    <source>
        <dbReference type="ARBA" id="ARBA00022679"/>
    </source>
</evidence>
<reference evidence="4 5" key="1">
    <citation type="submission" date="2016-11" db="EMBL/GenBank/DDBJ databases">
        <authorList>
            <person name="Jaros S."/>
            <person name="Januszkiewicz K."/>
            <person name="Wedrychowicz H."/>
        </authorList>
    </citation>
    <scope>NUCLEOTIDE SEQUENCE [LARGE SCALE GENOMIC DNA]</scope>
    <source>
        <strain evidence="4 5">CGMCC 1.12145</strain>
    </source>
</reference>
<dbReference type="OrthoDB" id="5319888at2"/>
<evidence type="ECO:0000313" key="4">
    <source>
        <dbReference type="EMBL" id="SFW38719.1"/>
    </source>
</evidence>
<dbReference type="GO" id="GO:0008080">
    <property type="term" value="F:N-acetyltransferase activity"/>
    <property type="evidence" value="ECO:0007669"/>
    <property type="project" value="TreeGrafter"/>
</dbReference>
<dbReference type="AlphaFoldDB" id="A0A1K1NTS3"/>
<protein>
    <submittedName>
        <fullName evidence="4">Acetyltransferase (GNAT) family protein</fullName>
    </submittedName>
</protein>
<keyword evidence="5" id="KW-1185">Reference proteome</keyword>
<dbReference type="InterPro" id="IPR051016">
    <property type="entry name" value="Diverse_Substrate_AcTransf"/>
</dbReference>
<evidence type="ECO:0000259" key="3">
    <source>
        <dbReference type="PROSITE" id="PS51186"/>
    </source>
</evidence>
<dbReference type="CDD" id="cd04301">
    <property type="entry name" value="NAT_SF"/>
    <property type="match status" value="1"/>
</dbReference>
<dbReference type="Proteomes" id="UP000182248">
    <property type="component" value="Unassembled WGS sequence"/>
</dbReference>
<dbReference type="Pfam" id="PF00583">
    <property type="entry name" value="Acetyltransf_1"/>
    <property type="match status" value="1"/>
</dbReference>
<proteinExistence type="predicted"/>
<organism evidence="4 5">
    <name type="scientific">Sinomicrobium oceani</name>
    <dbReference type="NCBI Taxonomy" id="1150368"/>
    <lineage>
        <taxon>Bacteria</taxon>
        <taxon>Pseudomonadati</taxon>
        <taxon>Bacteroidota</taxon>
        <taxon>Flavobacteriia</taxon>
        <taxon>Flavobacteriales</taxon>
        <taxon>Flavobacteriaceae</taxon>
        <taxon>Sinomicrobium</taxon>
    </lineage>
</organism>
<dbReference type="STRING" id="1150368.SAMN02927921_01445"/>
<dbReference type="EMBL" id="FPJE01000006">
    <property type="protein sequence ID" value="SFW38719.1"/>
    <property type="molecule type" value="Genomic_DNA"/>
</dbReference>
<keyword evidence="2" id="KW-0012">Acyltransferase</keyword>
<dbReference type="RefSeq" id="WP_072316677.1">
    <property type="nucleotide sequence ID" value="NZ_FPJE01000006.1"/>
</dbReference>
<keyword evidence="1 4" id="KW-0808">Transferase</keyword>
<dbReference type="InterPro" id="IPR000182">
    <property type="entry name" value="GNAT_dom"/>
</dbReference>
<feature type="domain" description="N-acetyltransferase" evidence="3">
    <location>
        <begin position="1"/>
        <end position="186"/>
    </location>
</feature>
<dbReference type="InterPro" id="IPR016181">
    <property type="entry name" value="Acyl_CoA_acyltransferase"/>
</dbReference>
<evidence type="ECO:0000256" key="2">
    <source>
        <dbReference type="ARBA" id="ARBA00023315"/>
    </source>
</evidence>
<gene>
    <name evidence="4" type="ORF">SAMN02927921_01445</name>
</gene>
<dbReference type="Gene3D" id="3.40.630.30">
    <property type="match status" value="1"/>
</dbReference>
<sequence>MVIRKATKEDSGIIARYIMLAMEDIAYEMTGRHDPHEVTAFLEDLVRREDNQYTYAHCWVAEVSGEIAGMALVYDGALLDELRRPVAESIRQRYNRSFTLEKETQAGEFYIDCIAVNPAMQGKGIGSALLRFLVAEYVTRQGEVLGLLVDRENPNARKLYLKTGFTVSGEKILAGKSMEHLQYTKR</sequence>
<accession>A0A1K1NTS3</accession>